<accession>A0A815JCV2</accession>
<organism evidence="5 6">
    <name type="scientific">Rotaria sordida</name>
    <dbReference type="NCBI Taxonomy" id="392033"/>
    <lineage>
        <taxon>Eukaryota</taxon>
        <taxon>Metazoa</taxon>
        <taxon>Spiralia</taxon>
        <taxon>Gnathifera</taxon>
        <taxon>Rotifera</taxon>
        <taxon>Eurotatoria</taxon>
        <taxon>Bdelloidea</taxon>
        <taxon>Philodinida</taxon>
        <taxon>Philodinidae</taxon>
        <taxon>Rotaria</taxon>
    </lineage>
</organism>
<dbReference type="InterPro" id="IPR058831">
    <property type="entry name" value="LolA-like_dom_2nd"/>
</dbReference>
<comment type="caution">
    <text evidence="5">The sequence shown here is derived from an EMBL/GenBank/DDBJ whole genome shotgun (WGS) entry which is preliminary data.</text>
</comment>
<gene>
    <name evidence="5" type="ORF">SEV965_LOCUS30395</name>
</gene>
<dbReference type="InterPro" id="IPR058265">
    <property type="entry name" value="DUF7959"/>
</dbReference>
<dbReference type="AlphaFoldDB" id="A0A815JCV2"/>
<reference evidence="5" key="1">
    <citation type="submission" date="2021-02" db="EMBL/GenBank/DDBJ databases">
        <authorList>
            <person name="Nowell W R."/>
        </authorList>
    </citation>
    <scope>NUCLEOTIDE SEQUENCE</scope>
</reference>
<evidence type="ECO:0000313" key="6">
    <source>
        <dbReference type="Proteomes" id="UP000663889"/>
    </source>
</evidence>
<proteinExistence type="predicted"/>
<dbReference type="PANTHER" id="PTHR36902">
    <property type="entry name" value="ENRICHED IN SURFACE-LABELED PROTEOME PROTEIN 9"/>
    <property type="match status" value="1"/>
</dbReference>
<evidence type="ECO:0000259" key="3">
    <source>
        <dbReference type="Pfam" id="PF25898"/>
    </source>
</evidence>
<dbReference type="Pfam" id="PF25899">
    <property type="entry name" value="DUF7959"/>
    <property type="match status" value="1"/>
</dbReference>
<dbReference type="Pfam" id="PF25898">
    <property type="entry name" value="LolA_2nd_metazoa"/>
    <property type="match status" value="1"/>
</dbReference>
<feature type="domain" description="DUF7959" evidence="4">
    <location>
        <begin position="380"/>
        <end position="478"/>
    </location>
</feature>
<feature type="chain" id="PRO_5032982606" evidence="2">
    <location>
        <begin position="22"/>
        <end position="523"/>
    </location>
</feature>
<evidence type="ECO:0000259" key="4">
    <source>
        <dbReference type="Pfam" id="PF25899"/>
    </source>
</evidence>
<keyword evidence="2" id="KW-0732">Signal</keyword>
<keyword evidence="1" id="KW-1133">Transmembrane helix</keyword>
<evidence type="ECO:0000313" key="5">
    <source>
        <dbReference type="EMBL" id="CAF1380613.1"/>
    </source>
</evidence>
<feature type="domain" description="LolA-like" evidence="3">
    <location>
        <begin position="241"/>
        <end position="328"/>
    </location>
</feature>
<dbReference type="Proteomes" id="UP000663889">
    <property type="component" value="Unassembled WGS sequence"/>
</dbReference>
<sequence length="523" mass="59704">MRELRAFRIIICLSLVSIIYGQDLQWCNNGPITIPDPKWRTVPSRFEIITELISGNEMMELSQAFSVQRDAIATSSKYGPIQFYWNFGTNEQFEVLTAIVNQQPIPTCLRQVIEPTSETSVIQPKSLMIKPSILLGFNHRNENNTLWGNQYIGDEDLRGIPTNKFKACFYVSDIKATVSATYWVSDVTKFQAYLPSNESIILQIDVQIRNDGGRQDQYRYNVFRYTPNPSRREERQALETPAGVYCPNRTSTLPIPSNIPERVSSNSEALIPQANASIFSTHGLYDTEFQFSRFDLWFPDNFGRPQWHHYTEIHDFAVGLSYQYNHSTPVFNFRRRPMTIFEIDFALADCYRALGPGENFSLAVLSFKIGNDKQYPVFQNLNYLRLHIFETLMFTLFVRPIRISNLVVDKDDNDILVTFTLLDVPPRTGPVENPLKEASLDKLIERLDAVINSNGLAFRGRYDTKQVVLRARSNSLNVEHTTARQTIYKSSGPKITGLWIGFIIAGLVIGAIGGFLIFAKLAK</sequence>
<keyword evidence="1" id="KW-0472">Membrane</keyword>
<feature type="transmembrane region" description="Helical" evidence="1">
    <location>
        <begin position="498"/>
        <end position="519"/>
    </location>
</feature>
<evidence type="ECO:0000256" key="2">
    <source>
        <dbReference type="SAM" id="SignalP"/>
    </source>
</evidence>
<evidence type="ECO:0000256" key="1">
    <source>
        <dbReference type="SAM" id="Phobius"/>
    </source>
</evidence>
<name>A0A815JCV2_9BILA</name>
<protein>
    <submittedName>
        <fullName evidence="5">Uncharacterized protein</fullName>
    </submittedName>
</protein>
<keyword evidence="1" id="KW-0812">Transmembrane</keyword>
<dbReference type="PANTHER" id="PTHR36902:SF1">
    <property type="entry name" value="ENRICHED IN SURFACE-LABELED PROTEOME PROTEIN 9"/>
    <property type="match status" value="1"/>
</dbReference>
<dbReference type="EMBL" id="CAJNOU010003263">
    <property type="protein sequence ID" value="CAF1380613.1"/>
    <property type="molecule type" value="Genomic_DNA"/>
</dbReference>
<feature type="signal peptide" evidence="2">
    <location>
        <begin position="1"/>
        <end position="21"/>
    </location>
</feature>